<evidence type="ECO:0000313" key="2">
    <source>
        <dbReference type="EMBL" id="GLR14011.1"/>
    </source>
</evidence>
<comment type="caution">
    <text evidence="2">The sequence shown here is derived from an EMBL/GenBank/DDBJ whole genome shotgun (WGS) entry which is preliminary data.</text>
</comment>
<protein>
    <recommendedName>
        <fullName evidence="1">Bacterial EndoU nuclease domain-containing protein</fullName>
    </recommendedName>
</protein>
<sequence length="158" mass="16893">MPVTYVSPEMQQKILWGQRQLKYDGTPSNGLKGAHSGSISNDLQSYAVQVLPNNPDGTSSVKLVNQFSDGNVSKIKTSTLYPKSWSESNIFDSIQAVGSPNNAIATRISDGSTLYQGTVSGINMEVIKIGNRVTAAYPTGGGFTSLETFGLTPMFPKP</sequence>
<reference evidence="3" key="1">
    <citation type="journal article" date="2019" name="Int. J. Syst. Evol. Microbiol.">
        <title>The Global Catalogue of Microorganisms (GCM) 10K type strain sequencing project: providing services to taxonomists for standard genome sequencing and annotation.</title>
        <authorList>
            <consortium name="The Broad Institute Genomics Platform"/>
            <consortium name="The Broad Institute Genome Sequencing Center for Infectious Disease"/>
            <person name="Wu L."/>
            <person name="Ma J."/>
        </authorList>
    </citation>
    <scope>NUCLEOTIDE SEQUENCE [LARGE SCALE GENOMIC DNA]</scope>
    <source>
        <strain evidence="3">NBRC 110044</strain>
    </source>
</reference>
<accession>A0ABQ5YL80</accession>
<feature type="domain" description="Bacterial EndoU nuclease" evidence="1">
    <location>
        <begin position="11"/>
        <end position="139"/>
    </location>
</feature>
<keyword evidence="3" id="KW-1185">Reference proteome</keyword>
<evidence type="ECO:0000313" key="3">
    <source>
        <dbReference type="Proteomes" id="UP001156706"/>
    </source>
</evidence>
<proteinExistence type="predicted"/>
<evidence type="ECO:0000259" key="1">
    <source>
        <dbReference type="Pfam" id="PF14436"/>
    </source>
</evidence>
<gene>
    <name evidence="2" type="ORF">GCM10007907_28010</name>
</gene>
<dbReference type="Pfam" id="PF14436">
    <property type="entry name" value="EndoU_bacteria"/>
    <property type="match status" value="1"/>
</dbReference>
<name>A0ABQ5YL80_9NEIS</name>
<dbReference type="Proteomes" id="UP001156706">
    <property type="component" value="Unassembled WGS sequence"/>
</dbReference>
<dbReference type="InterPro" id="IPR029501">
    <property type="entry name" value="EndoU_bac"/>
</dbReference>
<organism evidence="2 3">
    <name type="scientific">Chitinimonas prasina</name>
    <dbReference type="NCBI Taxonomy" id="1434937"/>
    <lineage>
        <taxon>Bacteria</taxon>
        <taxon>Pseudomonadati</taxon>
        <taxon>Pseudomonadota</taxon>
        <taxon>Betaproteobacteria</taxon>
        <taxon>Neisseriales</taxon>
        <taxon>Chitinibacteraceae</taxon>
        <taxon>Chitinimonas</taxon>
    </lineage>
</organism>
<dbReference type="EMBL" id="BSOG01000003">
    <property type="protein sequence ID" value="GLR14011.1"/>
    <property type="molecule type" value="Genomic_DNA"/>
</dbReference>